<evidence type="ECO:0000313" key="3">
    <source>
        <dbReference type="Proteomes" id="UP000479132"/>
    </source>
</evidence>
<keyword evidence="3" id="KW-1185">Reference proteome</keyword>
<keyword evidence="1" id="KW-0472">Membrane</keyword>
<reference evidence="2 3" key="1">
    <citation type="submission" date="2020-02" db="EMBL/GenBank/DDBJ databases">
        <title>Aliifodinibius halophilus 2W32, complete genome.</title>
        <authorList>
            <person name="Li Y."/>
            <person name="Wu S."/>
        </authorList>
    </citation>
    <scope>NUCLEOTIDE SEQUENCE [LARGE SCALE GENOMIC DNA]</scope>
    <source>
        <strain evidence="2 3">2W32</strain>
    </source>
</reference>
<dbReference type="AlphaFoldDB" id="A0A6M1T6I7"/>
<gene>
    <name evidence="2" type="ORF">G3569_00750</name>
</gene>
<protein>
    <submittedName>
        <fullName evidence="2">Uncharacterized protein</fullName>
    </submittedName>
</protein>
<organism evidence="2 3">
    <name type="scientific">Fodinibius halophilus</name>
    <dbReference type="NCBI Taxonomy" id="1736908"/>
    <lineage>
        <taxon>Bacteria</taxon>
        <taxon>Pseudomonadati</taxon>
        <taxon>Balneolota</taxon>
        <taxon>Balneolia</taxon>
        <taxon>Balneolales</taxon>
        <taxon>Balneolaceae</taxon>
        <taxon>Fodinibius</taxon>
    </lineage>
</organism>
<comment type="caution">
    <text evidence="2">The sequence shown here is derived from an EMBL/GenBank/DDBJ whole genome shotgun (WGS) entry which is preliminary data.</text>
</comment>
<feature type="transmembrane region" description="Helical" evidence="1">
    <location>
        <begin position="105"/>
        <end position="123"/>
    </location>
</feature>
<evidence type="ECO:0000313" key="2">
    <source>
        <dbReference type="EMBL" id="NGP86864.1"/>
    </source>
</evidence>
<feature type="transmembrane region" description="Helical" evidence="1">
    <location>
        <begin position="75"/>
        <end position="93"/>
    </location>
</feature>
<keyword evidence="1" id="KW-1133">Transmembrane helix</keyword>
<keyword evidence="1" id="KW-0812">Transmembrane</keyword>
<dbReference type="EMBL" id="JAALLS010000001">
    <property type="protein sequence ID" value="NGP86864.1"/>
    <property type="molecule type" value="Genomic_DNA"/>
</dbReference>
<evidence type="ECO:0000256" key="1">
    <source>
        <dbReference type="SAM" id="Phobius"/>
    </source>
</evidence>
<dbReference type="RefSeq" id="WP_165265073.1">
    <property type="nucleotide sequence ID" value="NZ_JAALLS010000001.1"/>
</dbReference>
<name>A0A6M1T6I7_9BACT</name>
<proteinExistence type="predicted"/>
<feature type="transmembrane region" description="Helical" evidence="1">
    <location>
        <begin position="12"/>
        <end position="30"/>
    </location>
</feature>
<dbReference type="Proteomes" id="UP000479132">
    <property type="component" value="Unassembled WGS sequence"/>
</dbReference>
<sequence length="127" mass="14624">MARTFRGILYRFLSLSAMAFFFVMVAGYMLAKEALALVIIANLVSFIFVGSNYYVVKKIRQDSADSFYRKFYLTFGLRFLLVIAALVVVLKAIKIHQIHFTVSFIFSYIFHSVIEIISINKILETDN</sequence>
<accession>A0A6M1T6I7</accession>
<feature type="transmembrane region" description="Helical" evidence="1">
    <location>
        <begin position="36"/>
        <end position="55"/>
    </location>
</feature>